<accession>C8ZGY5</accession>
<organism evidence="1 2">
    <name type="scientific">Saccharomyces cerevisiae (strain Lalvin EC1118 / Prise de mousse)</name>
    <name type="common">Baker's yeast</name>
    <dbReference type="NCBI Taxonomy" id="643680"/>
    <lineage>
        <taxon>Eukaryota</taxon>
        <taxon>Fungi</taxon>
        <taxon>Dikarya</taxon>
        <taxon>Ascomycota</taxon>
        <taxon>Saccharomycotina</taxon>
        <taxon>Saccharomycetes</taxon>
        <taxon>Saccharomycetales</taxon>
        <taxon>Saccharomycetaceae</taxon>
        <taxon>Saccharomyces</taxon>
    </lineage>
</organism>
<gene>
    <name evidence="1" type="ORF">EC1118_1O4_4588g</name>
</gene>
<evidence type="ECO:0000313" key="1">
    <source>
        <dbReference type="EMBL" id="CAY86514.1"/>
    </source>
</evidence>
<evidence type="ECO:0000313" key="2">
    <source>
        <dbReference type="Proteomes" id="UP000000286"/>
    </source>
</evidence>
<proteinExistence type="predicted"/>
<sequence>MCLSLLKRIFLIHFSIYTWKQSHRLLLLECLMSRSYLLNLHISNHFHPIDQHLVHCLSLCTIQKMI</sequence>
<reference evidence="1 2" key="1">
    <citation type="journal article" date="2009" name="Proc. Natl. Acad. Sci. U.S.A.">
        <title>Eukaryote-to-eukaryote gene transfer events revealed by the genome sequence of the wine yeast Saccharomyces cerevisiae EC1118.</title>
        <authorList>
            <person name="Novo M."/>
            <person name="Bigey F."/>
            <person name="Beyne E."/>
            <person name="Galeote V."/>
            <person name="Gavory F."/>
            <person name="Mallet S."/>
            <person name="Cambot B."/>
            <person name="Legras J.L."/>
            <person name="Wincker P."/>
            <person name="Casaregola S."/>
            <person name="Dequin S."/>
        </authorList>
    </citation>
    <scope>NUCLEOTIDE SEQUENCE [LARGE SCALE GENOMIC DNA]</scope>
    <source>
        <strain evidence="2">Lalvin EC1118 / Prise de mousse</strain>
    </source>
</reference>
<dbReference type="EMBL" id="FN394216">
    <property type="protein sequence ID" value="CAY86514.1"/>
    <property type="molecule type" value="Genomic_DNA"/>
</dbReference>
<protein>
    <submittedName>
        <fullName evidence="1">EC1118_1O4_4588p</fullName>
    </submittedName>
</protein>
<dbReference type="AlphaFoldDB" id="C8ZGY5"/>
<dbReference type="Proteomes" id="UP000000286">
    <property type="component" value="Chromosome XV"/>
</dbReference>
<dbReference type="HOGENOM" id="CLU_2833122_0_0_1"/>
<name>C8ZGY5_YEAS8</name>